<gene>
    <name evidence="1" type="ORF">DPMN_092170</name>
</gene>
<name>A0A9D4QZS1_DREPO</name>
<dbReference type="AlphaFoldDB" id="A0A9D4QZS1"/>
<proteinExistence type="predicted"/>
<accession>A0A9D4QZS1</accession>
<evidence type="ECO:0000313" key="2">
    <source>
        <dbReference type="Proteomes" id="UP000828390"/>
    </source>
</evidence>
<sequence length="74" mass="8892">MCVNCRRLQCKMGPQEDYIETVFTCEGDYHDPHLQDRLEDFQRSLKDLLRTGSTFPVFFTPIWEVMLCPFDWKN</sequence>
<organism evidence="1 2">
    <name type="scientific">Dreissena polymorpha</name>
    <name type="common">Zebra mussel</name>
    <name type="synonym">Mytilus polymorpha</name>
    <dbReference type="NCBI Taxonomy" id="45954"/>
    <lineage>
        <taxon>Eukaryota</taxon>
        <taxon>Metazoa</taxon>
        <taxon>Spiralia</taxon>
        <taxon>Lophotrochozoa</taxon>
        <taxon>Mollusca</taxon>
        <taxon>Bivalvia</taxon>
        <taxon>Autobranchia</taxon>
        <taxon>Heteroconchia</taxon>
        <taxon>Euheterodonta</taxon>
        <taxon>Imparidentia</taxon>
        <taxon>Neoheterodontei</taxon>
        <taxon>Myida</taxon>
        <taxon>Dreissenoidea</taxon>
        <taxon>Dreissenidae</taxon>
        <taxon>Dreissena</taxon>
    </lineage>
</organism>
<comment type="caution">
    <text evidence="1">The sequence shown here is derived from an EMBL/GenBank/DDBJ whole genome shotgun (WGS) entry which is preliminary data.</text>
</comment>
<reference evidence="1" key="1">
    <citation type="journal article" date="2019" name="bioRxiv">
        <title>The Genome of the Zebra Mussel, Dreissena polymorpha: A Resource for Invasive Species Research.</title>
        <authorList>
            <person name="McCartney M.A."/>
            <person name="Auch B."/>
            <person name="Kono T."/>
            <person name="Mallez S."/>
            <person name="Zhang Y."/>
            <person name="Obille A."/>
            <person name="Becker A."/>
            <person name="Abrahante J.E."/>
            <person name="Garbe J."/>
            <person name="Badalamenti J.P."/>
            <person name="Herman A."/>
            <person name="Mangelson H."/>
            <person name="Liachko I."/>
            <person name="Sullivan S."/>
            <person name="Sone E.D."/>
            <person name="Koren S."/>
            <person name="Silverstein K.A.T."/>
            <person name="Beckman K.B."/>
            <person name="Gohl D.M."/>
        </authorList>
    </citation>
    <scope>NUCLEOTIDE SEQUENCE</scope>
    <source>
        <strain evidence="1">Duluth1</strain>
        <tissue evidence="1">Whole animal</tissue>
    </source>
</reference>
<reference evidence="1" key="2">
    <citation type="submission" date="2020-11" db="EMBL/GenBank/DDBJ databases">
        <authorList>
            <person name="McCartney M.A."/>
            <person name="Auch B."/>
            <person name="Kono T."/>
            <person name="Mallez S."/>
            <person name="Becker A."/>
            <person name="Gohl D.M."/>
            <person name="Silverstein K.A.T."/>
            <person name="Koren S."/>
            <person name="Bechman K.B."/>
            <person name="Herman A."/>
            <person name="Abrahante J.E."/>
            <person name="Garbe J."/>
        </authorList>
    </citation>
    <scope>NUCLEOTIDE SEQUENCE</scope>
    <source>
        <strain evidence="1">Duluth1</strain>
        <tissue evidence="1">Whole animal</tissue>
    </source>
</reference>
<keyword evidence="2" id="KW-1185">Reference proteome</keyword>
<dbReference type="EMBL" id="JAIWYP010000003">
    <property type="protein sequence ID" value="KAH3849766.1"/>
    <property type="molecule type" value="Genomic_DNA"/>
</dbReference>
<evidence type="ECO:0000313" key="1">
    <source>
        <dbReference type="EMBL" id="KAH3849766.1"/>
    </source>
</evidence>
<protein>
    <submittedName>
        <fullName evidence="1">Uncharacterized protein</fullName>
    </submittedName>
</protein>
<dbReference type="Proteomes" id="UP000828390">
    <property type="component" value="Unassembled WGS sequence"/>
</dbReference>